<feature type="transmembrane region" description="Helical" evidence="1">
    <location>
        <begin position="70"/>
        <end position="97"/>
    </location>
</feature>
<feature type="transmembrane region" description="Helical" evidence="1">
    <location>
        <begin position="258"/>
        <end position="276"/>
    </location>
</feature>
<feature type="transmembrane region" description="Helical" evidence="1">
    <location>
        <begin position="214"/>
        <end position="237"/>
    </location>
</feature>
<evidence type="ECO:0000256" key="1">
    <source>
        <dbReference type="SAM" id="Phobius"/>
    </source>
</evidence>
<reference evidence="2" key="1">
    <citation type="journal article" date="2023" name="PhytoFront">
        <title>Draft Genome Resources of Seven Strains of Tilletia horrida, Causal Agent of Kernel Smut of Rice.</title>
        <authorList>
            <person name="Khanal S."/>
            <person name="Antony Babu S."/>
            <person name="Zhou X.G."/>
        </authorList>
    </citation>
    <scope>NUCLEOTIDE SEQUENCE</scope>
    <source>
        <strain evidence="2">TX3</strain>
    </source>
</reference>
<accession>A0AAN6JJR2</accession>
<keyword evidence="1" id="KW-0812">Transmembrane</keyword>
<dbReference type="Proteomes" id="UP001176521">
    <property type="component" value="Unassembled WGS sequence"/>
</dbReference>
<name>A0AAN6JJR2_9BASI</name>
<organism evidence="2 3">
    <name type="scientific">Tilletia horrida</name>
    <dbReference type="NCBI Taxonomy" id="155126"/>
    <lineage>
        <taxon>Eukaryota</taxon>
        <taxon>Fungi</taxon>
        <taxon>Dikarya</taxon>
        <taxon>Basidiomycota</taxon>
        <taxon>Ustilaginomycotina</taxon>
        <taxon>Exobasidiomycetes</taxon>
        <taxon>Tilletiales</taxon>
        <taxon>Tilletiaceae</taxon>
        <taxon>Tilletia</taxon>
    </lineage>
</organism>
<dbReference type="AlphaFoldDB" id="A0AAN6JJR2"/>
<proteinExistence type="predicted"/>
<feature type="transmembrane region" description="Helical" evidence="1">
    <location>
        <begin position="109"/>
        <end position="132"/>
    </location>
</feature>
<protein>
    <recommendedName>
        <fullName evidence="4">Transmembrane protein</fullName>
    </recommendedName>
</protein>
<dbReference type="EMBL" id="JAPDMQ010000245">
    <property type="protein sequence ID" value="KAK0529364.1"/>
    <property type="molecule type" value="Genomic_DNA"/>
</dbReference>
<keyword evidence="1" id="KW-1133">Transmembrane helix</keyword>
<sequence>MTSNAPATLSDGTSAAKWAVYTFMPQHYFDVAIGVITVIIPVWEYLNGLNFEYRVWRRLLLQRNRPAPRLLRPMAVSILLLRYLSILFTLAWTLPYLGHSWSTAQCKMIWPLCVACSTALCWCTAVVLTLRIMAYLAPAIQSQATFYVVRALLFFFLAVMLAASITSWTMTDDLAFTVSIHGLCANDDVGRFAATAANEPQMSVGEILNRRSMLLLNFACMLLHDCIVTFFACWIFGRIRRQLMHGTALVSMLITNSMQYFVSTASCAVFCIVWFAKQNPNVSLFNLNTSISAVLAIRMLSSEFLYTEHSACLLSDIDQTLPVSAPLGGRLGGGAARIRWEHYGDKADAEAVGGGEDGLASGHAAAAQVARGGSAAAAAAGQPSHHHTALWLGIGGGGGGRRRFGHDLTDIEAVPVCPHGRTLERPEPVWLDDAPLSSVPVPVPVPVLSAHQMPASLSPPHTESCTRMNDAS</sequence>
<keyword evidence="1" id="KW-0472">Membrane</keyword>
<evidence type="ECO:0008006" key="4">
    <source>
        <dbReference type="Google" id="ProtNLM"/>
    </source>
</evidence>
<evidence type="ECO:0000313" key="2">
    <source>
        <dbReference type="EMBL" id="KAK0529364.1"/>
    </source>
</evidence>
<evidence type="ECO:0000313" key="3">
    <source>
        <dbReference type="Proteomes" id="UP001176521"/>
    </source>
</evidence>
<comment type="caution">
    <text evidence="2">The sequence shown here is derived from an EMBL/GenBank/DDBJ whole genome shotgun (WGS) entry which is preliminary data.</text>
</comment>
<gene>
    <name evidence="2" type="ORF">OC842_004258</name>
</gene>
<keyword evidence="3" id="KW-1185">Reference proteome</keyword>
<feature type="transmembrane region" description="Helical" evidence="1">
    <location>
        <begin position="28"/>
        <end position="49"/>
    </location>
</feature>
<feature type="transmembrane region" description="Helical" evidence="1">
    <location>
        <begin position="144"/>
        <end position="165"/>
    </location>
</feature>